<dbReference type="Pfam" id="PF00078">
    <property type="entry name" value="RVT_1"/>
    <property type="match status" value="1"/>
</dbReference>
<dbReference type="EMBL" id="JANJYJ010000008">
    <property type="protein sequence ID" value="KAK3194005.1"/>
    <property type="molecule type" value="Genomic_DNA"/>
</dbReference>
<proteinExistence type="predicted"/>
<keyword evidence="3" id="KW-1185">Reference proteome</keyword>
<name>A0AAD9ZVW6_9ROSI</name>
<reference evidence="2" key="1">
    <citation type="journal article" date="2023" name="Plant J.">
        <title>Genome sequences and population genomics provide insights into the demographic history, inbreeding, and mutation load of two 'living fossil' tree species of Dipteronia.</title>
        <authorList>
            <person name="Feng Y."/>
            <person name="Comes H.P."/>
            <person name="Chen J."/>
            <person name="Zhu S."/>
            <person name="Lu R."/>
            <person name="Zhang X."/>
            <person name="Li P."/>
            <person name="Qiu J."/>
            <person name="Olsen K.M."/>
            <person name="Qiu Y."/>
        </authorList>
    </citation>
    <scope>NUCLEOTIDE SEQUENCE</scope>
    <source>
        <strain evidence="2">NBL</strain>
    </source>
</reference>
<dbReference type="InterPro" id="IPR000477">
    <property type="entry name" value="RT_dom"/>
</dbReference>
<evidence type="ECO:0000259" key="1">
    <source>
        <dbReference type="Pfam" id="PF00078"/>
    </source>
</evidence>
<evidence type="ECO:0000313" key="2">
    <source>
        <dbReference type="EMBL" id="KAK3194005.1"/>
    </source>
</evidence>
<accession>A0AAD9ZVW6</accession>
<comment type="caution">
    <text evidence="2">The sequence shown here is derived from an EMBL/GenBank/DDBJ whole genome shotgun (WGS) entry which is preliminary data.</text>
</comment>
<gene>
    <name evidence="2" type="ORF">Dsin_025315</name>
</gene>
<feature type="domain" description="Reverse transcriptase" evidence="1">
    <location>
        <begin position="5"/>
        <end position="93"/>
    </location>
</feature>
<evidence type="ECO:0000313" key="3">
    <source>
        <dbReference type="Proteomes" id="UP001281410"/>
    </source>
</evidence>
<dbReference type="AlphaFoldDB" id="A0AAD9ZVW6"/>
<protein>
    <recommendedName>
        <fullName evidence="1">Reverse transcriptase domain-containing protein</fullName>
    </recommendedName>
</protein>
<sequence>MEDGKEQGLLVKLNFEKVYDSLDHGFLDFMMVDMCFGSKWRSCIMSPMLLVLVNGSTTLLFGVERGLHQGDPLSPFLFNIVVEEWNCLFQKAYDENLIECVALGDICYKSLTFDSWMI</sequence>
<organism evidence="2 3">
    <name type="scientific">Dipteronia sinensis</name>
    <dbReference type="NCBI Taxonomy" id="43782"/>
    <lineage>
        <taxon>Eukaryota</taxon>
        <taxon>Viridiplantae</taxon>
        <taxon>Streptophyta</taxon>
        <taxon>Embryophyta</taxon>
        <taxon>Tracheophyta</taxon>
        <taxon>Spermatophyta</taxon>
        <taxon>Magnoliopsida</taxon>
        <taxon>eudicotyledons</taxon>
        <taxon>Gunneridae</taxon>
        <taxon>Pentapetalae</taxon>
        <taxon>rosids</taxon>
        <taxon>malvids</taxon>
        <taxon>Sapindales</taxon>
        <taxon>Sapindaceae</taxon>
        <taxon>Hippocastanoideae</taxon>
        <taxon>Acereae</taxon>
        <taxon>Dipteronia</taxon>
    </lineage>
</organism>
<dbReference type="Proteomes" id="UP001281410">
    <property type="component" value="Unassembled WGS sequence"/>
</dbReference>